<reference evidence="1" key="1">
    <citation type="submission" date="2014-05" db="EMBL/GenBank/DDBJ databases">
        <title>The genome and life-stage specific transcriptomes of Globodera pallida elucidate key aspects of plant parasitism by a cyst nematode.</title>
        <authorList>
            <person name="Cotton J.A."/>
            <person name="Lilley C.J."/>
            <person name="Jones L.M."/>
            <person name="Kikuchi T."/>
            <person name="Reid A.J."/>
            <person name="Thorpe P."/>
            <person name="Tsai I.J."/>
            <person name="Beasley H."/>
            <person name="Blok V."/>
            <person name="Cock P.J.A."/>
            <person name="Van den Akker S.E."/>
            <person name="Holroyd N."/>
            <person name="Hunt M."/>
            <person name="Mantelin S."/>
            <person name="Naghra H."/>
            <person name="Pain A."/>
            <person name="Palomares-Rius J.E."/>
            <person name="Zarowiecki M."/>
            <person name="Berriman M."/>
            <person name="Jones J.T."/>
            <person name="Urwin P.E."/>
        </authorList>
    </citation>
    <scope>NUCLEOTIDE SEQUENCE [LARGE SCALE GENOMIC DNA]</scope>
    <source>
        <strain evidence="1">Lindley</strain>
    </source>
</reference>
<dbReference type="InterPro" id="IPR014049">
    <property type="entry name" value="Glutathione_synthase_N_euk"/>
</dbReference>
<dbReference type="InterPro" id="IPR014042">
    <property type="entry name" value="Glutathione_synthase_a-hlx"/>
</dbReference>
<evidence type="ECO:0000313" key="1">
    <source>
        <dbReference type="Proteomes" id="UP000050741"/>
    </source>
</evidence>
<evidence type="ECO:0000313" key="2">
    <source>
        <dbReference type="WBParaSite" id="GPLIN_000706500"/>
    </source>
</evidence>
<dbReference type="Proteomes" id="UP000050741">
    <property type="component" value="Unassembled WGS sequence"/>
</dbReference>
<name>A0A183C2H1_GLOPA</name>
<dbReference type="GO" id="GO:0005829">
    <property type="term" value="C:cytosol"/>
    <property type="evidence" value="ECO:0007669"/>
    <property type="project" value="TreeGrafter"/>
</dbReference>
<dbReference type="GO" id="GO:0005524">
    <property type="term" value="F:ATP binding"/>
    <property type="evidence" value="ECO:0007669"/>
    <property type="project" value="InterPro"/>
</dbReference>
<dbReference type="InterPro" id="IPR005615">
    <property type="entry name" value="Glutathione_synthase"/>
</dbReference>
<dbReference type="Gene3D" id="1.10.1080.10">
    <property type="entry name" value="Glutathione Synthetase, Chain A, domain 3"/>
    <property type="match status" value="1"/>
</dbReference>
<keyword evidence="1" id="KW-1185">Reference proteome</keyword>
<dbReference type="WBParaSite" id="GPLIN_000706500">
    <property type="protein sequence ID" value="GPLIN_000706500"/>
    <property type="gene ID" value="GPLIN_000706500"/>
</dbReference>
<dbReference type="InterPro" id="IPR014709">
    <property type="entry name" value="Glutathione_synthase_C_euk"/>
</dbReference>
<dbReference type="Pfam" id="PF03917">
    <property type="entry name" value="GSH_synth_ATP"/>
    <property type="match status" value="1"/>
</dbReference>
<organism evidence="1 2">
    <name type="scientific">Globodera pallida</name>
    <name type="common">Potato cyst nematode worm</name>
    <name type="synonym">Heterodera pallida</name>
    <dbReference type="NCBI Taxonomy" id="36090"/>
    <lineage>
        <taxon>Eukaryota</taxon>
        <taxon>Metazoa</taxon>
        <taxon>Ecdysozoa</taxon>
        <taxon>Nematoda</taxon>
        <taxon>Chromadorea</taxon>
        <taxon>Rhabditida</taxon>
        <taxon>Tylenchina</taxon>
        <taxon>Tylenchomorpha</taxon>
        <taxon>Tylenchoidea</taxon>
        <taxon>Heteroderidae</taxon>
        <taxon>Heteroderinae</taxon>
        <taxon>Globodera</taxon>
    </lineage>
</organism>
<protein>
    <submittedName>
        <fullName evidence="2">ATPgrasp_ST domain-containing protein</fullName>
    </submittedName>
</protein>
<dbReference type="AlphaFoldDB" id="A0A183C2H1"/>
<proteinExistence type="predicted"/>
<accession>A0A183C2H1</accession>
<dbReference type="PANTHER" id="PTHR11130:SF0">
    <property type="entry name" value="GLUTATHIONE SYNTHETASE"/>
    <property type="match status" value="1"/>
</dbReference>
<dbReference type="Gene3D" id="3.30.1490.50">
    <property type="match status" value="1"/>
</dbReference>
<dbReference type="GO" id="GO:0004363">
    <property type="term" value="F:glutathione synthase activity"/>
    <property type="evidence" value="ECO:0007669"/>
    <property type="project" value="InterPro"/>
</dbReference>
<reference evidence="2" key="2">
    <citation type="submission" date="2016-06" db="UniProtKB">
        <authorList>
            <consortium name="WormBaseParasite"/>
        </authorList>
    </citation>
    <scope>IDENTIFICATION</scope>
</reference>
<dbReference type="Gene3D" id="3.30.470.20">
    <property type="entry name" value="ATP-grasp fold, B domain"/>
    <property type="match status" value="1"/>
</dbReference>
<dbReference type="Gene3D" id="3.30.1490.80">
    <property type="match status" value="1"/>
</dbReference>
<dbReference type="PANTHER" id="PTHR11130">
    <property type="entry name" value="GLUTATHIONE SYNTHETASE"/>
    <property type="match status" value="1"/>
</dbReference>
<sequence length="167" mass="18892">MKLSNIFFCQNAFHGQSAYARKSRGFAKLWGLENDDEKTRAVIEDAIAHPERYVLKPNKEGGGVNFWGQEIVDKLKTFTPSERAAHILMERLNPMVTKNYLIFPFKHATITDVHNELGIYGYILGNMETGMVLHYEQPGNMVRTKDVEKNEGGVSSGSGVYDSPFLY</sequence>
<dbReference type="SUPFAM" id="SSF56059">
    <property type="entry name" value="Glutathione synthetase ATP-binding domain-like"/>
    <property type="match status" value="1"/>
</dbReference>
<dbReference type="GO" id="GO:0043295">
    <property type="term" value="F:glutathione binding"/>
    <property type="evidence" value="ECO:0007669"/>
    <property type="project" value="TreeGrafter"/>
</dbReference>